<dbReference type="EMBL" id="WOWK01000071">
    <property type="protein sequence ID" value="KAF0321431.1"/>
    <property type="molecule type" value="Genomic_DNA"/>
</dbReference>
<gene>
    <name evidence="1" type="ORF">GQ607_011251</name>
</gene>
<protein>
    <submittedName>
        <fullName evidence="1">Uncharacterized protein</fullName>
    </submittedName>
</protein>
<keyword evidence="2" id="KW-1185">Reference proteome</keyword>
<accession>A0A8H3ZPJ7</accession>
<name>A0A8H3ZPJ7_9PEZI</name>
<reference evidence="1 2" key="1">
    <citation type="submission" date="2019-12" db="EMBL/GenBank/DDBJ databases">
        <title>A genome sequence resource for the geographically widespread anthracnose pathogen Colletotrichum asianum.</title>
        <authorList>
            <person name="Meng Y."/>
        </authorList>
    </citation>
    <scope>NUCLEOTIDE SEQUENCE [LARGE SCALE GENOMIC DNA]</scope>
    <source>
        <strain evidence="1 2">ICMP 18580</strain>
    </source>
</reference>
<evidence type="ECO:0000313" key="1">
    <source>
        <dbReference type="EMBL" id="KAF0321431.1"/>
    </source>
</evidence>
<evidence type="ECO:0000313" key="2">
    <source>
        <dbReference type="Proteomes" id="UP000434172"/>
    </source>
</evidence>
<organism evidence="1 2">
    <name type="scientific">Colletotrichum asianum</name>
    <dbReference type="NCBI Taxonomy" id="702518"/>
    <lineage>
        <taxon>Eukaryota</taxon>
        <taxon>Fungi</taxon>
        <taxon>Dikarya</taxon>
        <taxon>Ascomycota</taxon>
        <taxon>Pezizomycotina</taxon>
        <taxon>Sordariomycetes</taxon>
        <taxon>Hypocreomycetidae</taxon>
        <taxon>Glomerellales</taxon>
        <taxon>Glomerellaceae</taxon>
        <taxon>Colletotrichum</taxon>
        <taxon>Colletotrichum gloeosporioides species complex</taxon>
    </lineage>
</organism>
<comment type="caution">
    <text evidence="1">The sequence shown here is derived from an EMBL/GenBank/DDBJ whole genome shotgun (WGS) entry which is preliminary data.</text>
</comment>
<proteinExistence type="predicted"/>
<sequence>MRERPGQLWHCAFLFGFFAFHGERSGHNRGARRWGFRNATLLCSSRYPGTAEVGCLQREMDSKHGRWRDCKRRFWSRLHGRAVTQPTPTLTLTQSET</sequence>
<dbReference type="Proteomes" id="UP000434172">
    <property type="component" value="Unassembled WGS sequence"/>
</dbReference>
<dbReference type="AlphaFoldDB" id="A0A8H3ZPJ7"/>